<feature type="non-terminal residue" evidence="2">
    <location>
        <position position="81"/>
    </location>
</feature>
<feature type="non-terminal residue" evidence="2">
    <location>
        <position position="1"/>
    </location>
</feature>
<organism evidence="2 3">
    <name type="scientific">Datura stramonium</name>
    <name type="common">Jimsonweed</name>
    <name type="synonym">Common thornapple</name>
    <dbReference type="NCBI Taxonomy" id="4076"/>
    <lineage>
        <taxon>Eukaryota</taxon>
        <taxon>Viridiplantae</taxon>
        <taxon>Streptophyta</taxon>
        <taxon>Embryophyta</taxon>
        <taxon>Tracheophyta</taxon>
        <taxon>Spermatophyta</taxon>
        <taxon>Magnoliopsida</taxon>
        <taxon>eudicotyledons</taxon>
        <taxon>Gunneridae</taxon>
        <taxon>Pentapetalae</taxon>
        <taxon>asterids</taxon>
        <taxon>lamiids</taxon>
        <taxon>Solanales</taxon>
        <taxon>Solanaceae</taxon>
        <taxon>Solanoideae</taxon>
        <taxon>Datureae</taxon>
        <taxon>Datura</taxon>
    </lineage>
</organism>
<evidence type="ECO:0000313" key="3">
    <source>
        <dbReference type="Proteomes" id="UP000823775"/>
    </source>
</evidence>
<evidence type="ECO:0000256" key="1">
    <source>
        <dbReference type="SAM" id="MobiDB-lite"/>
    </source>
</evidence>
<protein>
    <submittedName>
        <fullName evidence="2">Uncharacterized protein</fullName>
    </submittedName>
</protein>
<evidence type="ECO:0000313" key="2">
    <source>
        <dbReference type="EMBL" id="MCD9638733.1"/>
    </source>
</evidence>
<gene>
    <name evidence="2" type="ORF">HAX54_022871</name>
</gene>
<comment type="caution">
    <text evidence="2">The sequence shown here is derived from an EMBL/GenBank/DDBJ whole genome shotgun (WGS) entry which is preliminary data.</text>
</comment>
<proteinExistence type="predicted"/>
<keyword evidence="3" id="KW-1185">Reference proteome</keyword>
<accession>A0ABS8UVE2</accession>
<sequence length="81" mass="9094">TGNEGDHDSLDKPTGHWYLLWPLARIRGNTGPPLTDNTTTHDSRPSSPLPCLEDFPILTTDGSHRSLEMTRSLGFHSWLLR</sequence>
<reference evidence="2 3" key="1">
    <citation type="journal article" date="2021" name="BMC Genomics">
        <title>Datura genome reveals duplications of psychoactive alkaloid biosynthetic genes and high mutation rate following tissue culture.</title>
        <authorList>
            <person name="Rajewski A."/>
            <person name="Carter-House D."/>
            <person name="Stajich J."/>
            <person name="Litt A."/>
        </authorList>
    </citation>
    <scope>NUCLEOTIDE SEQUENCE [LARGE SCALE GENOMIC DNA]</scope>
    <source>
        <strain evidence="2">AR-01</strain>
    </source>
</reference>
<dbReference type="EMBL" id="JACEIK010002766">
    <property type="protein sequence ID" value="MCD9638733.1"/>
    <property type="molecule type" value="Genomic_DNA"/>
</dbReference>
<dbReference type="Proteomes" id="UP000823775">
    <property type="component" value="Unassembled WGS sequence"/>
</dbReference>
<feature type="region of interest" description="Disordered" evidence="1">
    <location>
        <begin position="29"/>
        <end position="50"/>
    </location>
</feature>
<name>A0ABS8UVE2_DATST</name>